<reference evidence="1" key="1">
    <citation type="submission" date="2015-07" db="EMBL/GenBank/DDBJ databases">
        <title>Adaptation to a free-living lifestyle via gene acquisitions in the diplomonad Trepomonas sp. PC1.</title>
        <authorList>
            <person name="Xu F."/>
            <person name="Jerlstrom-Hultqvist J."/>
            <person name="Kolisko M."/>
            <person name="Simpson A.G.B."/>
            <person name="Roger A.J."/>
            <person name="Svard S.G."/>
            <person name="Andersson J.O."/>
        </authorList>
    </citation>
    <scope>NUCLEOTIDE SEQUENCE</scope>
    <source>
        <strain evidence="1">PC1</strain>
    </source>
</reference>
<feature type="non-terminal residue" evidence="1">
    <location>
        <position position="1"/>
    </location>
</feature>
<protein>
    <submittedName>
        <fullName evidence="1">Uncharacterized protein</fullName>
    </submittedName>
</protein>
<accession>A0A146K1Q0</accession>
<sequence>CDLYFYKYSQLKYCSQQIGIKYLSTTSNELLDYCFTFSFVLVLKYCSDCPQYVKIYQSQFTCSITCDLIVMGKLCSTFNCSQAPQIFISNPTILKQSQKVIFSNQSCVDSCPLYFQEGEQIYCSSICNGYISDTMSQKGRQCYQQLNNDCPYIFSNINGTYCIKNCNLQQLLQNENQCVQTCPIEKFVQDFECVSSCPLYFALQLYFQIQQNVCTSSIGNYYLSSQNEKQIIYNCSNIVYVENVSYCNFCTDLIDIRQKKVYGCISSSGCLQSGANIIHTACSYYNCWNQNITQDKQLFKKDNSSVCVAECTTELIQSGIQQNICEECQIGYLLKGHVNYCYDQQPSNCYNITQIGDQFYQCMESCPGMYYQQTVDHFQCLDDCLLYIKGIQCVESCGNQFIENNKCVTDCFSKLYNVTIINQNSGYICVNSCQILQAPAKYTQSYQCSSFCIDIIIQIDGNQFCYTCDTNQKMYITTNGTICSNSTNQKEFNCQLNKICSLLTCQQISQLIISSSIDITNYRYNNLGECTDSCLNYQFQNLSCTNCENNFIENGTCFTASNCTYKLLQSAKVCQQCLQNEFIDGKICVTNCQHYYQNNQCADNCEHYIDLFNHCSDKCDYYVRANEQNCIEQCSIWLVLNVKYCIDNVFWPYGSILMFDQLSYQFKIVESCIPPNILIFNFCSMYSCQHTTNIFRNTDNQYYMLQQDNYNCKYCEQFFITPQNQCQLFCEYEYFTEQKICTNCSEYNMFRWIDRTCRNTTGSGCQFYENISGINICLSQCNKFLYGQQCVQQCPLFVEQSNCVSSCSSTYFQIFNNNKYCTNCSNSMFYYNQLFGANQCILRCDFYYWDDISNQKQCGTFCNETIGYKYCINLSQPQKCSQIIRVQQCVVSCSAEVKQQVCLSDLYCGVDEIQSNQQCIKYDDQIYFKQPNLQKIAVSSCIGIQIAKQCISQQCNNGIWIENGCYDAKYCLGKIIYGVCFVTIINDE</sequence>
<dbReference type="AlphaFoldDB" id="A0A146K1Q0"/>
<organism evidence="1">
    <name type="scientific">Trepomonas sp. PC1</name>
    <dbReference type="NCBI Taxonomy" id="1076344"/>
    <lineage>
        <taxon>Eukaryota</taxon>
        <taxon>Metamonada</taxon>
        <taxon>Diplomonadida</taxon>
        <taxon>Hexamitidae</taxon>
        <taxon>Hexamitinae</taxon>
        <taxon>Trepomonas</taxon>
    </lineage>
</organism>
<name>A0A146K1Q0_9EUKA</name>
<evidence type="ECO:0000313" key="1">
    <source>
        <dbReference type="EMBL" id="JAP90388.1"/>
    </source>
</evidence>
<proteinExistence type="predicted"/>
<gene>
    <name evidence="1" type="ORF">TPC1_30117</name>
</gene>
<dbReference type="EMBL" id="GDID01006218">
    <property type="protein sequence ID" value="JAP90388.1"/>
    <property type="molecule type" value="Transcribed_RNA"/>
</dbReference>